<protein>
    <recommendedName>
        <fullName evidence="1">Flavin reductase like domain-containing protein</fullName>
    </recommendedName>
</protein>
<dbReference type="RefSeq" id="WP_081656813.1">
    <property type="nucleotide sequence ID" value="NZ_CP010848.1"/>
</dbReference>
<dbReference type="AlphaFoldDB" id="A0A2S5Y9P1"/>
<reference evidence="2 3" key="1">
    <citation type="submission" date="2018-02" db="EMBL/GenBank/DDBJ databases">
        <title>Bacteriophage NCPPB3778 and a type I-E CRISPR drive the evolution of the US Biological Select Agent, Rathayibacter toxicus.</title>
        <authorList>
            <person name="Davis E.W.II."/>
            <person name="Tabima J.F."/>
            <person name="Weisberg A.J."/>
            <person name="Lopes L.D."/>
            <person name="Wiseman M.S."/>
            <person name="Wiseman M.S."/>
            <person name="Pupko T."/>
            <person name="Belcher M.S."/>
            <person name="Sechler A.J."/>
            <person name="Tancos M.A."/>
            <person name="Schroeder B.K."/>
            <person name="Murray T.D."/>
            <person name="Luster D.G."/>
            <person name="Schneider W.L."/>
            <person name="Rogers E."/>
            <person name="Andreote F.D."/>
            <person name="Grunwald N.J."/>
            <person name="Putnam M.L."/>
            <person name="Chang J.H."/>
        </authorList>
    </citation>
    <scope>NUCLEOTIDE SEQUENCE [LARGE SCALE GENOMIC DNA]</scope>
    <source>
        <strain evidence="2 3">FH99</strain>
    </source>
</reference>
<accession>A0A2S5Y9P1</accession>
<dbReference type="GO" id="GO:0010181">
    <property type="term" value="F:FMN binding"/>
    <property type="evidence" value="ECO:0007669"/>
    <property type="project" value="InterPro"/>
</dbReference>
<dbReference type="InterPro" id="IPR012349">
    <property type="entry name" value="Split_barrel_FMN-bd"/>
</dbReference>
<evidence type="ECO:0000259" key="1">
    <source>
        <dbReference type="Pfam" id="PF01613"/>
    </source>
</evidence>
<dbReference type="OrthoDB" id="9792858at2"/>
<dbReference type="Gene3D" id="2.30.110.10">
    <property type="entry name" value="Electron Transport, Fmn-binding Protein, Chain A"/>
    <property type="match status" value="1"/>
</dbReference>
<dbReference type="EMBL" id="PSWU01000002">
    <property type="protein sequence ID" value="PPI16856.1"/>
    <property type="molecule type" value="Genomic_DNA"/>
</dbReference>
<dbReference type="Proteomes" id="UP000237966">
    <property type="component" value="Unassembled WGS sequence"/>
</dbReference>
<feature type="domain" description="Flavin reductase like" evidence="1">
    <location>
        <begin position="25"/>
        <end position="91"/>
    </location>
</feature>
<dbReference type="SUPFAM" id="SSF50475">
    <property type="entry name" value="FMN-binding split barrel"/>
    <property type="match status" value="1"/>
</dbReference>
<proteinExistence type="predicted"/>
<gene>
    <name evidence="2" type="ORF">C5C51_01115</name>
</gene>
<organism evidence="2 3">
    <name type="scientific">Rathayibacter toxicus</name>
    <dbReference type="NCBI Taxonomy" id="145458"/>
    <lineage>
        <taxon>Bacteria</taxon>
        <taxon>Bacillati</taxon>
        <taxon>Actinomycetota</taxon>
        <taxon>Actinomycetes</taxon>
        <taxon>Micrococcales</taxon>
        <taxon>Microbacteriaceae</taxon>
        <taxon>Rathayibacter</taxon>
    </lineage>
</organism>
<comment type="caution">
    <text evidence="2">The sequence shown here is derived from an EMBL/GenBank/DDBJ whole genome shotgun (WGS) entry which is preliminary data.</text>
</comment>
<sequence length="107" mass="11477">MTRFLGVDPMMSSSTVMTKNIHRYFRSYPSGVCVLSAVVGEEIHAMVVSPLSLDPPLVSISISDESASWTGFRHARHIGVSVLTVAHRGLATTIPDGTGKLGLQLLL</sequence>
<dbReference type="InterPro" id="IPR002563">
    <property type="entry name" value="Flavin_Rdtase-like_dom"/>
</dbReference>
<dbReference type="GO" id="GO:0016646">
    <property type="term" value="F:oxidoreductase activity, acting on the CH-NH group of donors, NAD or NADP as acceptor"/>
    <property type="evidence" value="ECO:0007669"/>
    <property type="project" value="UniProtKB-ARBA"/>
</dbReference>
<dbReference type="Pfam" id="PF01613">
    <property type="entry name" value="Flavin_Reduct"/>
    <property type="match status" value="1"/>
</dbReference>
<name>A0A2S5Y9P1_9MICO</name>
<evidence type="ECO:0000313" key="2">
    <source>
        <dbReference type="EMBL" id="PPI16856.1"/>
    </source>
</evidence>
<evidence type="ECO:0000313" key="3">
    <source>
        <dbReference type="Proteomes" id="UP000237966"/>
    </source>
</evidence>